<comment type="caution">
    <text evidence="2">The sequence shown here is derived from an EMBL/GenBank/DDBJ whole genome shotgun (WGS) entry which is preliminary data.</text>
</comment>
<evidence type="ECO:0000313" key="2">
    <source>
        <dbReference type="EMBL" id="KAF5187077.1"/>
    </source>
</evidence>
<proteinExistence type="predicted"/>
<evidence type="ECO:0000313" key="3">
    <source>
        <dbReference type="Proteomes" id="UP000554482"/>
    </source>
</evidence>
<feature type="region of interest" description="Disordered" evidence="1">
    <location>
        <begin position="173"/>
        <end position="193"/>
    </location>
</feature>
<dbReference type="Proteomes" id="UP000554482">
    <property type="component" value="Unassembled WGS sequence"/>
</dbReference>
<sequence length="193" mass="22213">MRQVERKVLLTREHKKRTLNKPIMVKLVQVPQRKLLSVNKWLSDKQLLQQLRFNKKEGELDLDPETPDPEQLVSEAEKLIDRWGDDKDEVSPSLEPIDFAMVDPIIDIQYTRRDPSPRPRSGEGIGGGINMSSSYEKGINNNNITVMQEALAIKVRLLQLEAKRKLCLRQEMISPPNSKVKKRHSDSIAPKTR</sequence>
<protein>
    <submittedName>
        <fullName evidence="2">Uncharacterized protein</fullName>
    </submittedName>
</protein>
<dbReference type="EMBL" id="JABWDY010028478">
    <property type="protein sequence ID" value="KAF5187077.1"/>
    <property type="molecule type" value="Genomic_DNA"/>
</dbReference>
<evidence type="ECO:0000256" key="1">
    <source>
        <dbReference type="SAM" id="MobiDB-lite"/>
    </source>
</evidence>
<keyword evidence="3" id="KW-1185">Reference proteome</keyword>
<name>A0A7J6VQM8_THATH</name>
<dbReference type="AlphaFoldDB" id="A0A7J6VQM8"/>
<organism evidence="2 3">
    <name type="scientific">Thalictrum thalictroides</name>
    <name type="common">Rue-anemone</name>
    <name type="synonym">Anemone thalictroides</name>
    <dbReference type="NCBI Taxonomy" id="46969"/>
    <lineage>
        <taxon>Eukaryota</taxon>
        <taxon>Viridiplantae</taxon>
        <taxon>Streptophyta</taxon>
        <taxon>Embryophyta</taxon>
        <taxon>Tracheophyta</taxon>
        <taxon>Spermatophyta</taxon>
        <taxon>Magnoliopsida</taxon>
        <taxon>Ranunculales</taxon>
        <taxon>Ranunculaceae</taxon>
        <taxon>Thalictroideae</taxon>
        <taxon>Thalictrum</taxon>
    </lineage>
</organism>
<gene>
    <name evidence="2" type="ORF">FRX31_023336</name>
</gene>
<accession>A0A7J6VQM8</accession>
<reference evidence="2 3" key="1">
    <citation type="submission" date="2020-06" db="EMBL/GenBank/DDBJ databases">
        <title>Transcriptomic and genomic resources for Thalictrum thalictroides and T. hernandezii: Facilitating candidate gene discovery in an emerging model plant lineage.</title>
        <authorList>
            <person name="Arias T."/>
            <person name="Riano-Pachon D.M."/>
            <person name="Di Stilio V.S."/>
        </authorList>
    </citation>
    <scope>NUCLEOTIDE SEQUENCE [LARGE SCALE GENOMIC DNA]</scope>
    <source>
        <strain evidence="3">cv. WT478/WT964</strain>
        <tissue evidence="2">Leaves</tissue>
    </source>
</reference>